<dbReference type="GO" id="GO:0005634">
    <property type="term" value="C:nucleus"/>
    <property type="evidence" value="ECO:0007669"/>
    <property type="project" value="TreeGrafter"/>
</dbReference>
<proteinExistence type="predicted"/>
<dbReference type="EMBL" id="JAJJMA010026192">
    <property type="protein sequence ID" value="MCL7023774.1"/>
    <property type="molecule type" value="Genomic_DNA"/>
</dbReference>
<gene>
    <name evidence="1" type="ORF">MKW94_012236</name>
</gene>
<protein>
    <submittedName>
        <fullName evidence="1">Uncharacterized protein</fullName>
    </submittedName>
</protein>
<accession>A0AA41RT79</accession>
<feature type="non-terminal residue" evidence="1">
    <location>
        <position position="50"/>
    </location>
</feature>
<dbReference type="PANTHER" id="PTHR46156">
    <property type="entry name" value="CCCH ZINGC FINGER"/>
    <property type="match status" value="1"/>
</dbReference>
<comment type="caution">
    <text evidence="1">The sequence shown here is derived from an EMBL/GenBank/DDBJ whole genome shotgun (WGS) entry which is preliminary data.</text>
</comment>
<dbReference type="PANTHER" id="PTHR46156:SF1">
    <property type="entry name" value="ZINC FINGER CCCH DOMAIN-CONTAINING PROTEIN 3"/>
    <property type="match status" value="1"/>
</dbReference>
<keyword evidence="2" id="KW-1185">Reference proteome</keyword>
<organism evidence="1 2">
    <name type="scientific">Papaver nudicaule</name>
    <name type="common">Iceland poppy</name>
    <dbReference type="NCBI Taxonomy" id="74823"/>
    <lineage>
        <taxon>Eukaryota</taxon>
        <taxon>Viridiplantae</taxon>
        <taxon>Streptophyta</taxon>
        <taxon>Embryophyta</taxon>
        <taxon>Tracheophyta</taxon>
        <taxon>Spermatophyta</taxon>
        <taxon>Magnoliopsida</taxon>
        <taxon>Ranunculales</taxon>
        <taxon>Papaveraceae</taxon>
        <taxon>Papaveroideae</taxon>
        <taxon>Papaver</taxon>
    </lineage>
</organism>
<dbReference type="AlphaFoldDB" id="A0AA41RT79"/>
<evidence type="ECO:0000313" key="2">
    <source>
        <dbReference type="Proteomes" id="UP001177140"/>
    </source>
</evidence>
<feature type="non-terminal residue" evidence="1">
    <location>
        <position position="1"/>
    </location>
</feature>
<name>A0AA41RT79_PAPNU</name>
<evidence type="ECO:0000313" key="1">
    <source>
        <dbReference type="EMBL" id="MCL7023774.1"/>
    </source>
</evidence>
<reference evidence="1" key="1">
    <citation type="submission" date="2022-03" db="EMBL/GenBank/DDBJ databases">
        <title>A functionally conserved STORR gene fusion in Papaver species that diverged 16.8 million years ago.</title>
        <authorList>
            <person name="Catania T."/>
        </authorList>
    </citation>
    <scope>NUCLEOTIDE SEQUENCE</scope>
    <source>
        <strain evidence="1">S-191538</strain>
    </source>
</reference>
<dbReference type="Proteomes" id="UP001177140">
    <property type="component" value="Unassembled WGS sequence"/>
</dbReference>
<sequence>KKLLLSLKRDTVYTRSTGGFSLRRSKVLSIGGSNLKWSKSIEKRTKKVNE</sequence>